<organism evidence="2 3">
    <name type="scientific">Streptomyces albireticuli</name>
    <dbReference type="NCBI Taxonomy" id="1940"/>
    <lineage>
        <taxon>Bacteria</taxon>
        <taxon>Bacillati</taxon>
        <taxon>Actinomycetota</taxon>
        <taxon>Actinomycetes</taxon>
        <taxon>Kitasatosporales</taxon>
        <taxon>Streptomycetaceae</taxon>
        <taxon>Streptomyces</taxon>
    </lineage>
</organism>
<dbReference type="AlphaFoldDB" id="A0A1Z2LB58"/>
<keyword evidence="1" id="KW-1133">Transmembrane helix</keyword>
<name>A0A1Z2LB58_9ACTN</name>
<evidence type="ECO:0000313" key="2">
    <source>
        <dbReference type="EMBL" id="ARZ71549.1"/>
    </source>
</evidence>
<keyword evidence="1" id="KW-0812">Transmembrane</keyword>
<sequence length="132" mass="13002">MVPLLVPAALIASGAAVDAARGPGLGRLFTAAAATAAALAALTAPRGRAWCAAALPPLVIAAVAAVAQLLTDASVPHTGATAMTAGVRWAMDTFPAIAAAETAAAVVLTLRAVRPGRSGRPGRRRRGRAAHA</sequence>
<feature type="transmembrane region" description="Helical" evidence="1">
    <location>
        <begin position="25"/>
        <end position="42"/>
    </location>
</feature>
<dbReference type="Proteomes" id="UP000195755">
    <property type="component" value="Chromosome"/>
</dbReference>
<protein>
    <submittedName>
        <fullName evidence="2">Uncharacterized protein</fullName>
    </submittedName>
</protein>
<reference evidence="2 3" key="1">
    <citation type="submission" date="2017-06" db="EMBL/GenBank/DDBJ databases">
        <title>Streptomyces albireticuli Genome sequencing and assembly.</title>
        <authorList>
            <person name="Wang Y."/>
            <person name="Du B."/>
            <person name="Ding Y."/>
            <person name="Liu H."/>
            <person name="Hou Q."/>
            <person name="Liu K."/>
            <person name="Yao L."/>
            <person name="Wang C."/>
        </authorList>
    </citation>
    <scope>NUCLEOTIDE SEQUENCE [LARGE SCALE GENOMIC DNA]</scope>
    <source>
        <strain evidence="2 3">MDJK11</strain>
    </source>
</reference>
<dbReference type="EMBL" id="CP021744">
    <property type="protein sequence ID" value="ARZ71549.1"/>
    <property type="molecule type" value="Genomic_DNA"/>
</dbReference>
<evidence type="ECO:0000313" key="3">
    <source>
        <dbReference type="Proteomes" id="UP000195755"/>
    </source>
</evidence>
<gene>
    <name evidence="2" type="ORF">SMD11_5973</name>
</gene>
<dbReference type="KEGG" id="salj:SMD11_5973"/>
<accession>A0A1Z2LB58</accession>
<evidence type="ECO:0000256" key="1">
    <source>
        <dbReference type="SAM" id="Phobius"/>
    </source>
</evidence>
<proteinExistence type="predicted"/>
<feature type="transmembrane region" description="Helical" evidence="1">
    <location>
        <begin position="49"/>
        <end position="70"/>
    </location>
</feature>
<keyword evidence="1" id="KW-0472">Membrane</keyword>
<feature type="transmembrane region" description="Helical" evidence="1">
    <location>
        <begin position="93"/>
        <end position="113"/>
    </location>
</feature>